<evidence type="ECO:0000313" key="1">
    <source>
        <dbReference type="EMBL" id="MCL7024796.1"/>
    </source>
</evidence>
<organism evidence="1 2">
    <name type="scientific">Papaver nudicaule</name>
    <name type="common">Iceland poppy</name>
    <dbReference type="NCBI Taxonomy" id="74823"/>
    <lineage>
        <taxon>Eukaryota</taxon>
        <taxon>Viridiplantae</taxon>
        <taxon>Streptophyta</taxon>
        <taxon>Embryophyta</taxon>
        <taxon>Tracheophyta</taxon>
        <taxon>Spermatophyta</taxon>
        <taxon>Magnoliopsida</taxon>
        <taxon>Ranunculales</taxon>
        <taxon>Papaveraceae</taxon>
        <taxon>Papaveroideae</taxon>
        <taxon>Papaver</taxon>
    </lineage>
</organism>
<sequence>MFEGSSECRSTSNGDFKKCEKLEFQLGEIEKLLEILEEDNHVMSKALFVGVEERSELVNEVYGLFQVIQQRIRDHQTADEKSLQGSVTSFNEDARTAIGLPQVLLQDANPSLVTRGKILKADIPAFDQKPTSPQVL</sequence>
<reference evidence="1" key="1">
    <citation type="submission" date="2022-03" db="EMBL/GenBank/DDBJ databases">
        <title>A functionally conserved STORR gene fusion in Papaver species that diverged 16.8 million years ago.</title>
        <authorList>
            <person name="Catania T."/>
        </authorList>
    </citation>
    <scope>NUCLEOTIDE SEQUENCE</scope>
    <source>
        <strain evidence="1">S-191538</strain>
    </source>
</reference>
<dbReference type="EMBL" id="JAJJMA010038313">
    <property type="protein sequence ID" value="MCL7024796.1"/>
    <property type="molecule type" value="Genomic_DNA"/>
</dbReference>
<keyword evidence="2" id="KW-1185">Reference proteome</keyword>
<proteinExistence type="predicted"/>
<comment type="caution">
    <text evidence="1">The sequence shown here is derived from an EMBL/GenBank/DDBJ whole genome shotgun (WGS) entry which is preliminary data.</text>
</comment>
<evidence type="ECO:0000313" key="2">
    <source>
        <dbReference type="Proteomes" id="UP001177140"/>
    </source>
</evidence>
<gene>
    <name evidence="1" type="ORF">MKW94_030569</name>
</gene>
<accession>A0AA41RUR9</accession>
<name>A0AA41RUR9_PAPNU</name>
<protein>
    <submittedName>
        <fullName evidence="1">Uncharacterized protein</fullName>
    </submittedName>
</protein>
<dbReference type="AlphaFoldDB" id="A0AA41RUR9"/>
<dbReference type="Proteomes" id="UP001177140">
    <property type="component" value="Unassembled WGS sequence"/>
</dbReference>